<dbReference type="GO" id="GO:0032299">
    <property type="term" value="C:ribonuclease H2 complex"/>
    <property type="evidence" value="ECO:0007669"/>
    <property type="project" value="TreeGrafter"/>
</dbReference>
<keyword evidence="5" id="KW-0963">Cytoplasm</keyword>
<dbReference type="GO" id="GO:0043137">
    <property type="term" value="P:DNA replication, removal of RNA primer"/>
    <property type="evidence" value="ECO:0007669"/>
    <property type="project" value="TreeGrafter"/>
</dbReference>
<evidence type="ECO:0000256" key="3">
    <source>
        <dbReference type="ARBA" id="ARBA00004496"/>
    </source>
</evidence>
<organism evidence="14 15">
    <name type="scientific">Candidatus Nomurabacteria bacterium RIFCSPHIGHO2_01_FULL_42_16</name>
    <dbReference type="NCBI Taxonomy" id="1801743"/>
    <lineage>
        <taxon>Bacteria</taxon>
        <taxon>Candidatus Nomuraibacteriota</taxon>
    </lineage>
</organism>
<evidence type="ECO:0000256" key="7">
    <source>
        <dbReference type="ARBA" id="ARBA00022723"/>
    </source>
</evidence>
<comment type="caution">
    <text evidence="14">The sequence shown here is derived from an EMBL/GenBank/DDBJ whole genome shotgun (WGS) entry which is preliminary data.</text>
</comment>
<gene>
    <name evidence="14" type="ORF">A2824_03015</name>
</gene>
<dbReference type="GO" id="GO:0003723">
    <property type="term" value="F:RNA binding"/>
    <property type="evidence" value="ECO:0007669"/>
    <property type="project" value="UniProtKB-UniRule"/>
</dbReference>
<accession>A0A1F6VJ28</accession>
<comment type="similarity">
    <text evidence="4">Belongs to the RNase HII family. RnhC subfamily.</text>
</comment>
<feature type="binding site" evidence="11">
    <location>
        <position position="14"/>
    </location>
    <ligand>
        <name>a divalent metal cation</name>
        <dbReference type="ChEBI" id="CHEBI:60240"/>
    </ligand>
</feature>
<dbReference type="InterPro" id="IPR001352">
    <property type="entry name" value="RNase_HII/HIII"/>
</dbReference>
<dbReference type="PANTHER" id="PTHR10954">
    <property type="entry name" value="RIBONUCLEASE H2 SUBUNIT A"/>
    <property type="match status" value="1"/>
</dbReference>
<proteinExistence type="inferred from homology"/>
<dbReference type="GO" id="GO:0004523">
    <property type="term" value="F:RNA-DNA hybrid ribonuclease activity"/>
    <property type="evidence" value="ECO:0007669"/>
    <property type="project" value="UniProtKB-UniRule"/>
</dbReference>
<dbReference type="SUPFAM" id="SSF53098">
    <property type="entry name" value="Ribonuclease H-like"/>
    <property type="match status" value="1"/>
</dbReference>
<comment type="subcellular location">
    <subcellularLocation>
        <location evidence="3">Cytoplasm</location>
    </subcellularLocation>
</comment>
<dbReference type="Pfam" id="PF01351">
    <property type="entry name" value="RNase_HII"/>
    <property type="match status" value="1"/>
</dbReference>
<dbReference type="PANTHER" id="PTHR10954:SF23">
    <property type="entry name" value="RIBONUCLEASE"/>
    <property type="match status" value="1"/>
</dbReference>
<evidence type="ECO:0000256" key="10">
    <source>
        <dbReference type="ARBA" id="ARBA00023211"/>
    </source>
</evidence>
<evidence type="ECO:0000256" key="1">
    <source>
        <dbReference type="ARBA" id="ARBA00000077"/>
    </source>
</evidence>
<evidence type="ECO:0000313" key="14">
    <source>
        <dbReference type="EMBL" id="OGI69660.1"/>
    </source>
</evidence>
<dbReference type="InterPro" id="IPR036397">
    <property type="entry name" value="RNaseH_sf"/>
</dbReference>
<keyword evidence="7 11" id="KW-0479">Metal-binding</keyword>
<keyword evidence="9 11" id="KW-0378">Hydrolase</keyword>
<dbReference type="Proteomes" id="UP000178059">
    <property type="component" value="Unassembled WGS sequence"/>
</dbReference>
<dbReference type="GO" id="GO:0006298">
    <property type="term" value="P:mismatch repair"/>
    <property type="evidence" value="ECO:0007669"/>
    <property type="project" value="TreeGrafter"/>
</dbReference>
<dbReference type="CDD" id="cd07182">
    <property type="entry name" value="RNase_HII_bacteria_HII_like"/>
    <property type="match status" value="1"/>
</dbReference>
<dbReference type="STRING" id="1801743.A2824_03015"/>
<comment type="catalytic activity">
    <reaction evidence="1 11 12">
        <text>Endonucleolytic cleavage to 5'-phosphomonoester.</text>
        <dbReference type="EC" id="3.1.26.4"/>
    </reaction>
</comment>
<sequence length="209" mass="23623">MLKKVKSQFMVGIDEVGRGPLAGPITLASICLPDNFQFSIFNFLIKDSKKLSKERRNEVFKICQKLKKEGKIYYAVSSIRHSSIDKYGLAKCIKKGIERCLNKMQSTPTWVGVDCALSQALILLDGGLKAPAKYKDQKTIIKGDEKVKIIALASIIAKVSRDRHMRRLAKKFPDYGFEIHKGYGTKLHLDMIKKHGPCEIHRKTFGSRP</sequence>
<dbReference type="InterPro" id="IPR022898">
    <property type="entry name" value="RNase_HII"/>
</dbReference>
<keyword evidence="10" id="KW-0464">Manganese</keyword>
<comment type="function">
    <text evidence="2 12">Endonuclease that specifically degrades the RNA of RNA-DNA hybrids.</text>
</comment>
<evidence type="ECO:0000256" key="5">
    <source>
        <dbReference type="ARBA" id="ARBA00022490"/>
    </source>
</evidence>
<evidence type="ECO:0000313" key="15">
    <source>
        <dbReference type="Proteomes" id="UP000178059"/>
    </source>
</evidence>
<dbReference type="GO" id="GO:0005737">
    <property type="term" value="C:cytoplasm"/>
    <property type="evidence" value="ECO:0007669"/>
    <property type="project" value="UniProtKB-SubCell"/>
</dbReference>
<dbReference type="PROSITE" id="PS51975">
    <property type="entry name" value="RNASE_H_2"/>
    <property type="match status" value="1"/>
</dbReference>
<feature type="binding site" evidence="11">
    <location>
        <position position="15"/>
    </location>
    <ligand>
        <name>a divalent metal cation</name>
        <dbReference type="ChEBI" id="CHEBI:60240"/>
    </ligand>
</feature>
<evidence type="ECO:0000256" key="9">
    <source>
        <dbReference type="ARBA" id="ARBA00022801"/>
    </source>
</evidence>
<dbReference type="Gene3D" id="3.30.420.10">
    <property type="entry name" value="Ribonuclease H-like superfamily/Ribonuclease H"/>
    <property type="match status" value="1"/>
</dbReference>
<evidence type="ECO:0000256" key="11">
    <source>
        <dbReference type="PROSITE-ProRule" id="PRU01319"/>
    </source>
</evidence>
<evidence type="ECO:0000256" key="4">
    <source>
        <dbReference type="ARBA" id="ARBA00008378"/>
    </source>
</evidence>
<dbReference type="EC" id="3.1.26.4" evidence="12"/>
<dbReference type="InterPro" id="IPR024567">
    <property type="entry name" value="RNase_HII/HIII_dom"/>
</dbReference>
<keyword evidence="8 11" id="KW-0255">Endonuclease</keyword>
<dbReference type="InterPro" id="IPR012337">
    <property type="entry name" value="RNaseH-like_sf"/>
</dbReference>
<dbReference type="GO" id="GO:0046872">
    <property type="term" value="F:metal ion binding"/>
    <property type="evidence" value="ECO:0007669"/>
    <property type="project" value="UniProtKB-KW"/>
</dbReference>
<dbReference type="EMBL" id="MFTT01000021">
    <property type="protein sequence ID" value="OGI69660.1"/>
    <property type="molecule type" value="Genomic_DNA"/>
</dbReference>
<keyword evidence="6 11" id="KW-0540">Nuclease</keyword>
<evidence type="ECO:0000256" key="6">
    <source>
        <dbReference type="ARBA" id="ARBA00022722"/>
    </source>
</evidence>
<evidence type="ECO:0000256" key="8">
    <source>
        <dbReference type="ARBA" id="ARBA00022759"/>
    </source>
</evidence>
<evidence type="ECO:0000256" key="12">
    <source>
        <dbReference type="RuleBase" id="RU003515"/>
    </source>
</evidence>
<dbReference type="NCBIfam" id="NF000595">
    <property type="entry name" value="PRK00015.1-3"/>
    <property type="match status" value="1"/>
</dbReference>
<evidence type="ECO:0000256" key="2">
    <source>
        <dbReference type="ARBA" id="ARBA00004065"/>
    </source>
</evidence>
<reference evidence="14 15" key="1">
    <citation type="journal article" date="2016" name="Nat. Commun.">
        <title>Thousands of microbial genomes shed light on interconnected biogeochemical processes in an aquifer system.</title>
        <authorList>
            <person name="Anantharaman K."/>
            <person name="Brown C.T."/>
            <person name="Hug L.A."/>
            <person name="Sharon I."/>
            <person name="Castelle C.J."/>
            <person name="Probst A.J."/>
            <person name="Thomas B.C."/>
            <person name="Singh A."/>
            <person name="Wilkins M.J."/>
            <person name="Karaoz U."/>
            <person name="Brodie E.L."/>
            <person name="Williams K.H."/>
            <person name="Hubbard S.S."/>
            <person name="Banfield J.F."/>
        </authorList>
    </citation>
    <scope>NUCLEOTIDE SEQUENCE [LARGE SCALE GENOMIC DNA]</scope>
</reference>
<feature type="binding site" evidence="11">
    <location>
        <position position="114"/>
    </location>
    <ligand>
        <name>a divalent metal cation</name>
        <dbReference type="ChEBI" id="CHEBI:60240"/>
    </ligand>
</feature>
<dbReference type="AlphaFoldDB" id="A0A1F6VJ28"/>
<name>A0A1F6VJ28_9BACT</name>
<feature type="domain" description="RNase H type-2" evidence="13">
    <location>
        <begin position="8"/>
        <end position="209"/>
    </location>
</feature>
<protein>
    <recommendedName>
        <fullName evidence="12">Ribonuclease</fullName>
        <ecNumber evidence="12">3.1.26.4</ecNumber>
    </recommendedName>
</protein>
<comment type="cofactor">
    <cofactor evidence="11">
        <name>Mn(2+)</name>
        <dbReference type="ChEBI" id="CHEBI:29035"/>
    </cofactor>
    <cofactor evidence="11">
        <name>Mg(2+)</name>
        <dbReference type="ChEBI" id="CHEBI:18420"/>
    </cofactor>
    <text evidence="11">Manganese or magnesium. Binds 1 divalent metal ion per monomer in the absence of substrate. May bind a second metal ion after substrate binding.</text>
</comment>
<evidence type="ECO:0000259" key="13">
    <source>
        <dbReference type="PROSITE" id="PS51975"/>
    </source>
</evidence>